<keyword evidence="1" id="KW-0472">Membrane</keyword>
<evidence type="ECO:0000256" key="1">
    <source>
        <dbReference type="SAM" id="Phobius"/>
    </source>
</evidence>
<proteinExistence type="predicted"/>
<accession>A0ABT1W2T6</accession>
<keyword evidence="1" id="KW-1133">Transmembrane helix</keyword>
<reference evidence="2 3" key="1">
    <citation type="submission" date="2022-06" db="EMBL/GenBank/DDBJ databases">
        <title>Endosaccharibacter gen. nov., sp. nov., endophytic bacteria isolated from sugarcane.</title>
        <authorList>
            <person name="Pitiwittayakul N."/>
            <person name="Yukphan P."/>
            <person name="Charoenyingcharoen P."/>
            <person name="Tanasupawat S."/>
        </authorList>
    </citation>
    <scope>NUCLEOTIDE SEQUENCE [LARGE SCALE GENOMIC DNA]</scope>
    <source>
        <strain evidence="2 3">KSS8</strain>
    </source>
</reference>
<feature type="transmembrane region" description="Helical" evidence="1">
    <location>
        <begin position="41"/>
        <end position="64"/>
    </location>
</feature>
<sequence>MPDENDLKREDRLQRLMGRLPQRIRKAVTWLRRPEAKWVRIPAGVLLICGSVLAILPVFGLWMLPLGVVLLSEDVPPLRRLTGRCLAWVERKHPNWMAEPAPDATSAR</sequence>
<dbReference type="EMBL" id="JAMSKV010000001">
    <property type="protein sequence ID" value="MCQ8277174.1"/>
    <property type="molecule type" value="Genomic_DNA"/>
</dbReference>
<evidence type="ECO:0000313" key="3">
    <source>
        <dbReference type="Proteomes" id="UP001524587"/>
    </source>
</evidence>
<dbReference type="RefSeq" id="WP_422862613.1">
    <property type="nucleotide sequence ID" value="NZ_JAMSKV010000001.1"/>
</dbReference>
<evidence type="ECO:0000313" key="2">
    <source>
        <dbReference type="EMBL" id="MCQ8277174.1"/>
    </source>
</evidence>
<keyword evidence="1" id="KW-0812">Transmembrane</keyword>
<dbReference type="Proteomes" id="UP001524587">
    <property type="component" value="Unassembled WGS sequence"/>
</dbReference>
<name>A0ABT1W2T6_9PROT</name>
<gene>
    <name evidence="2" type="ORF">NFI95_01745</name>
</gene>
<protein>
    <submittedName>
        <fullName evidence="2">Uncharacterized protein</fullName>
    </submittedName>
</protein>
<organism evidence="2 3">
    <name type="scientific">Endosaccharibacter trunci</name>
    <dbReference type="NCBI Taxonomy" id="2812733"/>
    <lineage>
        <taxon>Bacteria</taxon>
        <taxon>Pseudomonadati</taxon>
        <taxon>Pseudomonadota</taxon>
        <taxon>Alphaproteobacteria</taxon>
        <taxon>Acetobacterales</taxon>
        <taxon>Acetobacteraceae</taxon>
        <taxon>Endosaccharibacter</taxon>
    </lineage>
</organism>
<keyword evidence="3" id="KW-1185">Reference proteome</keyword>
<comment type="caution">
    <text evidence="2">The sequence shown here is derived from an EMBL/GenBank/DDBJ whole genome shotgun (WGS) entry which is preliminary data.</text>
</comment>